<dbReference type="EMBL" id="KQ460650">
    <property type="protein sequence ID" value="KPJ13140.1"/>
    <property type="molecule type" value="Genomic_DNA"/>
</dbReference>
<comment type="similarity">
    <text evidence="1">Belongs to the FGGY kinase family.</text>
</comment>
<organism evidence="5 6">
    <name type="scientific">Papilio machaon</name>
    <name type="common">Old World swallowtail butterfly</name>
    <dbReference type="NCBI Taxonomy" id="76193"/>
    <lineage>
        <taxon>Eukaryota</taxon>
        <taxon>Metazoa</taxon>
        <taxon>Ecdysozoa</taxon>
        <taxon>Arthropoda</taxon>
        <taxon>Hexapoda</taxon>
        <taxon>Insecta</taxon>
        <taxon>Pterygota</taxon>
        <taxon>Neoptera</taxon>
        <taxon>Endopterygota</taxon>
        <taxon>Lepidoptera</taxon>
        <taxon>Glossata</taxon>
        <taxon>Ditrysia</taxon>
        <taxon>Papilionoidea</taxon>
        <taxon>Papilionidae</taxon>
        <taxon>Papilioninae</taxon>
        <taxon>Papilio</taxon>
    </lineage>
</organism>
<accession>A0A0N1I930</accession>
<dbReference type="Gene3D" id="3.30.420.40">
    <property type="match status" value="1"/>
</dbReference>
<dbReference type="InterPro" id="IPR018485">
    <property type="entry name" value="FGGY_C"/>
</dbReference>
<evidence type="ECO:0000256" key="2">
    <source>
        <dbReference type="ARBA" id="ARBA00022679"/>
    </source>
</evidence>
<evidence type="ECO:0000256" key="1">
    <source>
        <dbReference type="ARBA" id="ARBA00009156"/>
    </source>
</evidence>
<dbReference type="PANTHER" id="PTHR10196:SF57">
    <property type="entry name" value="XYLULOSE KINASE"/>
    <property type="match status" value="1"/>
</dbReference>
<name>A0A0N1I930_PAPMA</name>
<dbReference type="PANTHER" id="PTHR10196">
    <property type="entry name" value="SUGAR KINASE"/>
    <property type="match status" value="1"/>
</dbReference>
<dbReference type="GO" id="GO:0005829">
    <property type="term" value="C:cytosol"/>
    <property type="evidence" value="ECO:0007669"/>
    <property type="project" value="TreeGrafter"/>
</dbReference>
<evidence type="ECO:0000259" key="4">
    <source>
        <dbReference type="Pfam" id="PF02782"/>
    </source>
</evidence>
<dbReference type="GO" id="GO:0005997">
    <property type="term" value="P:xylulose metabolic process"/>
    <property type="evidence" value="ECO:0007669"/>
    <property type="project" value="TreeGrafter"/>
</dbReference>
<keyword evidence="6" id="KW-1185">Reference proteome</keyword>
<evidence type="ECO:0000313" key="5">
    <source>
        <dbReference type="EMBL" id="KPJ13140.1"/>
    </source>
</evidence>
<feature type="domain" description="Carbohydrate kinase FGGY C-terminal" evidence="4">
    <location>
        <begin position="45"/>
        <end position="119"/>
    </location>
</feature>
<reference evidence="5 6" key="1">
    <citation type="journal article" date="2015" name="Nat. Commun.">
        <title>Outbred genome sequencing and CRISPR/Cas9 gene editing in butterflies.</title>
        <authorList>
            <person name="Li X."/>
            <person name="Fan D."/>
            <person name="Zhang W."/>
            <person name="Liu G."/>
            <person name="Zhang L."/>
            <person name="Zhao L."/>
            <person name="Fang X."/>
            <person name="Chen L."/>
            <person name="Dong Y."/>
            <person name="Chen Y."/>
            <person name="Ding Y."/>
            <person name="Zhao R."/>
            <person name="Feng M."/>
            <person name="Zhu Y."/>
            <person name="Feng Y."/>
            <person name="Jiang X."/>
            <person name="Zhu D."/>
            <person name="Xiang H."/>
            <person name="Feng X."/>
            <person name="Li S."/>
            <person name="Wang J."/>
            <person name="Zhang G."/>
            <person name="Kronforst M.R."/>
            <person name="Wang W."/>
        </authorList>
    </citation>
    <scope>NUCLEOTIDE SEQUENCE [LARGE SCALE GENOMIC DNA]</scope>
    <source>
        <strain evidence="5">Ya'a_city_454_Pm</strain>
        <tissue evidence="5">Whole body</tissue>
    </source>
</reference>
<proteinExistence type="inferred from homology"/>
<dbReference type="InParanoid" id="A0A0N1I930"/>
<evidence type="ECO:0000256" key="3">
    <source>
        <dbReference type="ARBA" id="ARBA00022777"/>
    </source>
</evidence>
<keyword evidence="2" id="KW-0808">Transferase</keyword>
<dbReference type="STRING" id="76193.A0A0N1I930"/>
<dbReference type="SUPFAM" id="SSF53067">
    <property type="entry name" value="Actin-like ATPase domain"/>
    <property type="match status" value="1"/>
</dbReference>
<evidence type="ECO:0000313" key="6">
    <source>
        <dbReference type="Proteomes" id="UP000053240"/>
    </source>
</evidence>
<gene>
    <name evidence="5" type="ORF">RR48_05249</name>
</gene>
<keyword evidence="3 5" id="KW-0418">Kinase</keyword>
<protein>
    <submittedName>
        <fullName evidence="5">Xylulose kinase</fullName>
    </submittedName>
</protein>
<sequence>MLHISEKKFNYMCIYYETAEIVPRAGAGRWVYDGAGRRAERPQPQFEARALLEGQALARRAHAEDMGFKLDSSSRLVATGGASVNKELLQIFADVFNTPVYVLEEHANAALLGAAIRAAEVWSSDAGVKLNDGSTSHSRTISCNLFAQIINRWQH</sequence>
<dbReference type="Proteomes" id="UP000053240">
    <property type="component" value="Unassembled WGS sequence"/>
</dbReference>
<dbReference type="GO" id="GO:0004856">
    <property type="term" value="F:D-xylulokinase activity"/>
    <property type="evidence" value="ECO:0007669"/>
    <property type="project" value="TreeGrafter"/>
</dbReference>
<dbReference type="InterPro" id="IPR043129">
    <property type="entry name" value="ATPase_NBD"/>
</dbReference>
<dbReference type="Pfam" id="PF02782">
    <property type="entry name" value="FGGY_C"/>
    <property type="match status" value="1"/>
</dbReference>
<dbReference type="AlphaFoldDB" id="A0A0N1I930"/>